<keyword evidence="3" id="KW-0813">Transport</keyword>
<dbReference type="PANTHER" id="PTHR43297">
    <property type="entry name" value="OLIGOPEPTIDE TRANSPORT ATP-BINDING PROTEIN APPD"/>
    <property type="match status" value="1"/>
</dbReference>
<dbReference type="Pfam" id="PF08352">
    <property type="entry name" value="oligo_HPY"/>
    <property type="match status" value="1"/>
</dbReference>
<dbReference type="SMART" id="SM00382">
    <property type="entry name" value="AAA"/>
    <property type="match status" value="1"/>
</dbReference>
<dbReference type="PANTHER" id="PTHR43297:SF2">
    <property type="entry name" value="DIPEPTIDE TRANSPORT ATP-BINDING PROTEIN DPPD"/>
    <property type="match status" value="1"/>
</dbReference>
<dbReference type="Proteomes" id="UP000184292">
    <property type="component" value="Unassembled WGS sequence"/>
</dbReference>
<evidence type="ECO:0000256" key="2">
    <source>
        <dbReference type="ARBA" id="ARBA00005417"/>
    </source>
</evidence>
<dbReference type="InterPro" id="IPR050388">
    <property type="entry name" value="ABC_Ni/Peptide_Import"/>
</dbReference>
<accession>A0A1M6B4H3</accession>
<dbReference type="InterPro" id="IPR013563">
    <property type="entry name" value="Oligopep_ABC_C"/>
</dbReference>
<comment type="subcellular location">
    <subcellularLocation>
        <location evidence="1">Cell inner membrane</location>
        <topology evidence="1">Peripheral membrane protein</topology>
    </subcellularLocation>
</comment>
<reference evidence="9 10" key="1">
    <citation type="submission" date="2016-11" db="EMBL/GenBank/DDBJ databases">
        <authorList>
            <person name="Jaros S."/>
            <person name="Januszkiewicz K."/>
            <person name="Wedrychowicz H."/>
        </authorList>
    </citation>
    <scope>NUCLEOTIDE SEQUENCE [LARGE SCALE GENOMIC DNA]</scope>
    <source>
        <strain evidence="9 10">DSM 100565</strain>
    </source>
</reference>
<proteinExistence type="inferred from homology"/>
<name>A0A1M6B4H3_9RHOB</name>
<evidence type="ECO:0000256" key="5">
    <source>
        <dbReference type="ARBA" id="ARBA00022741"/>
    </source>
</evidence>
<evidence type="ECO:0000256" key="1">
    <source>
        <dbReference type="ARBA" id="ARBA00004417"/>
    </source>
</evidence>
<dbReference type="GO" id="GO:0055085">
    <property type="term" value="P:transmembrane transport"/>
    <property type="evidence" value="ECO:0007669"/>
    <property type="project" value="UniProtKB-ARBA"/>
</dbReference>
<dbReference type="InterPro" id="IPR027417">
    <property type="entry name" value="P-loop_NTPase"/>
</dbReference>
<evidence type="ECO:0000256" key="6">
    <source>
        <dbReference type="ARBA" id="ARBA00022840"/>
    </source>
</evidence>
<organism evidence="9 10">
    <name type="scientific">Wenxinia saemankumensis</name>
    <dbReference type="NCBI Taxonomy" id="1447782"/>
    <lineage>
        <taxon>Bacteria</taxon>
        <taxon>Pseudomonadati</taxon>
        <taxon>Pseudomonadota</taxon>
        <taxon>Alphaproteobacteria</taxon>
        <taxon>Rhodobacterales</taxon>
        <taxon>Roseobacteraceae</taxon>
        <taxon>Wenxinia</taxon>
    </lineage>
</organism>
<gene>
    <name evidence="9" type="ORF">SAMN05444417_0773</name>
</gene>
<dbReference type="FunFam" id="3.40.50.300:FF:000016">
    <property type="entry name" value="Oligopeptide ABC transporter ATP-binding component"/>
    <property type="match status" value="1"/>
</dbReference>
<dbReference type="Pfam" id="PF00005">
    <property type="entry name" value="ABC_tran"/>
    <property type="match status" value="1"/>
</dbReference>
<keyword evidence="7" id="KW-0472">Membrane</keyword>
<dbReference type="SUPFAM" id="SSF52540">
    <property type="entry name" value="P-loop containing nucleoside triphosphate hydrolases"/>
    <property type="match status" value="1"/>
</dbReference>
<dbReference type="AlphaFoldDB" id="A0A1M6B4H3"/>
<dbReference type="EMBL" id="FQYO01000001">
    <property type="protein sequence ID" value="SHI43605.1"/>
    <property type="molecule type" value="Genomic_DNA"/>
</dbReference>
<evidence type="ECO:0000259" key="8">
    <source>
        <dbReference type="PROSITE" id="PS50893"/>
    </source>
</evidence>
<evidence type="ECO:0000256" key="7">
    <source>
        <dbReference type="ARBA" id="ARBA00023136"/>
    </source>
</evidence>
<keyword evidence="4" id="KW-1003">Cell membrane</keyword>
<keyword evidence="10" id="KW-1185">Reference proteome</keyword>
<dbReference type="RefSeq" id="WP_212590699.1">
    <property type="nucleotide sequence ID" value="NZ_FQYO01000001.1"/>
</dbReference>
<dbReference type="Gene3D" id="3.40.50.300">
    <property type="entry name" value="P-loop containing nucleotide triphosphate hydrolases"/>
    <property type="match status" value="1"/>
</dbReference>
<dbReference type="GO" id="GO:0005886">
    <property type="term" value="C:plasma membrane"/>
    <property type="evidence" value="ECO:0007669"/>
    <property type="project" value="UniProtKB-SubCell"/>
</dbReference>
<dbReference type="GO" id="GO:0015833">
    <property type="term" value="P:peptide transport"/>
    <property type="evidence" value="ECO:0007669"/>
    <property type="project" value="InterPro"/>
</dbReference>
<evidence type="ECO:0000256" key="4">
    <source>
        <dbReference type="ARBA" id="ARBA00022475"/>
    </source>
</evidence>
<comment type="similarity">
    <text evidence="2">Belongs to the ABC transporter superfamily.</text>
</comment>
<feature type="domain" description="ABC transporter" evidence="8">
    <location>
        <begin position="8"/>
        <end position="255"/>
    </location>
</feature>
<keyword evidence="5" id="KW-0547">Nucleotide-binding</keyword>
<evidence type="ECO:0000313" key="10">
    <source>
        <dbReference type="Proteomes" id="UP000184292"/>
    </source>
</evidence>
<evidence type="ECO:0000313" key="9">
    <source>
        <dbReference type="EMBL" id="SHI43605.1"/>
    </source>
</evidence>
<dbReference type="STRING" id="1447782.SAMN05444417_0773"/>
<sequence length="283" mass="31703">MSDPILSVRNLRVTFPSLAGRIEAVRGVSFDIGNEKVGLIGESGSGKSLTGRSIMRLLPKAAHPVADRMRFDGKEILSLPEGEMRGMRGGEIAMILQDPKFSLNPIMSVGDQIAETCRIHLKLSKREARARTLHLLEQVHINDPARVYPLFPHEVSGGMGQRIMIAMMIVARPSLIIADEPTSALDVSVRGQILRILDELRAERPTGLLFITHDLNLVRRFCDRVLIMYSGRIVEELPASRLDEAEHPYTRGLLDAIPRLDRPRDRLATLQRDPRWITEEAGR</sequence>
<dbReference type="GO" id="GO:0005524">
    <property type="term" value="F:ATP binding"/>
    <property type="evidence" value="ECO:0007669"/>
    <property type="project" value="UniProtKB-KW"/>
</dbReference>
<protein>
    <submittedName>
        <fullName evidence="9">Peptide/nickel transport system ATP-binding protein</fullName>
    </submittedName>
</protein>
<dbReference type="GO" id="GO:0016887">
    <property type="term" value="F:ATP hydrolysis activity"/>
    <property type="evidence" value="ECO:0007669"/>
    <property type="project" value="InterPro"/>
</dbReference>
<dbReference type="CDD" id="cd03257">
    <property type="entry name" value="ABC_NikE_OppD_transporters"/>
    <property type="match status" value="1"/>
</dbReference>
<dbReference type="InterPro" id="IPR003439">
    <property type="entry name" value="ABC_transporter-like_ATP-bd"/>
</dbReference>
<dbReference type="InterPro" id="IPR003593">
    <property type="entry name" value="AAA+_ATPase"/>
</dbReference>
<keyword evidence="6 9" id="KW-0067">ATP-binding</keyword>
<evidence type="ECO:0000256" key="3">
    <source>
        <dbReference type="ARBA" id="ARBA00022448"/>
    </source>
</evidence>
<dbReference type="PROSITE" id="PS50893">
    <property type="entry name" value="ABC_TRANSPORTER_2"/>
    <property type="match status" value="1"/>
</dbReference>